<evidence type="ECO:0000313" key="3">
    <source>
        <dbReference type="EMBL" id="KAF0719199.1"/>
    </source>
</evidence>
<feature type="transmembrane region" description="Helical" evidence="2">
    <location>
        <begin position="265"/>
        <end position="285"/>
    </location>
</feature>
<organism evidence="4 5">
    <name type="scientific">Aphanomyces stellatus</name>
    <dbReference type="NCBI Taxonomy" id="120398"/>
    <lineage>
        <taxon>Eukaryota</taxon>
        <taxon>Sar</taxon>
        <taxon>Stramenopiles</taxon>
        <taxon>Oomycota</taxon>
        <taxon>Saprolegniomycetes</taxon>
        <taxon>Saprolegniales</taxon>
        <taxon>Verrucalvaceae</taxon>
        <taxon>Aphanomyces</taxon>
    </lineage>
</organism>
<reference evidence="4 5" key="1">
    <citation type="submission" date="2019-03" db="EMBL/GenBank/DDBJ databases">
        <authorList>
            <person name="Gaulin E."/>
            <person name="Dumas B."/>
        </authorList>
    </citation>
    <scope>NUCLEOTIDE SEQUENCE [LARGE SCALE GENOMIC DNA]</scope>
    <source>
        <strain evidence="4">CBS 568.67</strain>
    </source>
</reference>
<keyword evidence="2" id="KW-1133">Transmembrane helix</keyword>
<dbReference type="AlphaFoldDB" id="A0A485K5V2"/>
<feature type="transmembrane region" description="Helical" evidence="2">
    <location>
        <begin position="314"/>
        <end position="334"/>
    </location>
</feature>
<evidence type="ECO:0000256" key="1">
    <source>
        <dbReference type="SAM" id="MobiDB-lite"/>
    </source>
</evidence>
<feature type="transmembrane region" description="Helical" evidence="2">
    <location>
        <begin position="101"/>
        <end position="128"/>
    </location>
</feature>
<proteinExistence type="predicted"/>
<accession>A0A485K5V2</accession>
<feature type="region of interest" description="Disordered" evidence="1">
    <location>
        <begin position="232"/>
        <end position="256"/>
    </location>
</feature>
<dbReference type="EMBL" id="VJMH01000085">
    <property type="protein sequence ID" value="KAF0719199.1"/>
    <property type="molecule type" value="Genomic_DNA"/>
</dbReference>
<feature type="transmembrane region" description="Helical" evidence="2">
    <location>
        <begin position="38"/>
        <end position="61"/>
    </location>
</feature>
<feature type="transmembrane region" description="Helical" evidence="2">
    <location>
        <begin position="73"/>
        <end position="95"/>
    </location>
</feature>
<dbReference type="Proteomes" id="UP000332933">
    <property type="component" value="Unassembled WGS sequence"/>
</dbReference>
<feature type="transmembrane region" description="Helical" evidence="2">
    <location>
        <begin position="176"/>
        <end position="203"/>
    </location>
</feature>
<keyword evidence="2" id="KW-0812">Transmembrane</keyword>
<feature type="transmembrane region" description="Helical" evidence="2">
    <location>
        <begin position="140"/>
        <end position="164"/>
    </location>
</feature>
<evidence type="ECO:0000313" key="5">
    <source>
        <dbReference type="Proteomes" id="UP000332933"/>
    </source>
</evidence>
<protein>
    <submittedName>
        <fullName evidence="4">Aste57867_1201 protein</fullName>
    </submittedName>
</protein>
<evidence type="ECO:0000313" key="4">
    <source>
        <dbReference type="EMBL" id="VFT78421.1"/>
    </source>
</evidence>
<reference evidence="3" key="2">
    <citation type="submission" date="2019-06" db="EMBL/GenBank/DDBJ databases">
        <title>Genomics analysis of Aphanomyces spp. identifies a new class of oomycete effector associated with host adaptation.</title>
        <authorList>
            <person name="Gaulin E."/>
        </authorList>
    </citation>
    <scope>NUCLEOTIDE SEQUENCE</scope>
    <source>
        <strain evidence="3">CBS 578.67</strain>
    </source>
</reference>
<sequence length="397" mass="43655">MAPSVRLPCPFGVAYDTINERCDPQNTYASQHMTAYNALRITTGVLGLVAFLACLRKFYLIRSTGGSSIQHRVYLLLLVASLMHVANCVDPYSYASIYPPFLSALFSDICSACLYSILILCAGFYAHLVAPAPDAARADFFIQGFLLCALFLTWVIYVVVHPVYLAIAGTHAGNFLAWYIVMQYSMAPCLLVLVSSAALVFGLQVYHRLKCIHEDNEHAAMIAVARRRADSVKSDTHRHNQPHDPILLREESSNDQHPTDFDRRILWVVVLNELYALVVILLQMWRLIDFVVVDQCSLDRARQCSSRGDCDLPIPFPAVAIVQFSGIALAYWSFRKTRTTAPPPSLARAASLSASLLEPDPSPTCGGGAVSSDEYSNESSLALLLDSKTSLQAAVSA</sequence>
<dbReference type="EMBL" id="CAADRA010000085">
    <property type="protein sequence ID" value="VFT78421.1"/>
    <property type="molecule type" value="Genomic_DNA"/>
</dbReference>
<keyword evidence="2" id="KW-0472">Membrane</keyword>
<gene>
    <name evidence="4" type="primary">Aste57867_1201</name>
    <name evidence="3" type="ORF">As57867_001200</name>
    <name evidence="4" type="ORF">ASTE57867_1201</name>
</gene>
<keyword evidence="5" id="KW-1185">Reference proteome</keyword>
<name>A0A485K5V2_9STRA</name>
<evidence type="ECO:0000256" key="2">
    <source>
        <dbReference type="SAM" id="Phobius"/>
    </source>
</evidence>
<dbReference type="OrthoDB" id="165760at2759"/>